<sequence>MNEDDYHQDSGIHVGRDREVVFQFSKFIPVKEVEVAIKQSQCRKATGLDGVPADLFRDNLDLWAPVLANVFRAAIIGQLPSTWKEAIGVPIFKQDSCTANQEELWRRVNTLEEQHIELQVKQEDSENWGCRNNLHIRGIPCGAESEDIMSITRDLQGCIRGTLEGCPLVHNRVQGVAAMPGRLDATPNILTRVHLFQEKEAELKAAWRESRLVCLWAHLADLPKPFSFDFEKEKRL</sequence>
<name>A0AAV7V7P8_PLEWA</name>
<proteinExistence type="predicted"/>
<dbReference type="Proteomes" id="UP001066276">
    <property type="component" value="Chromosome 2_1"/>
</dbReference>
<comment type="caution">
    <text evidence="1">The sequence shown here is derived from an EMBL/GenBank/DDBJ whole genome shotgun (WGS) entry which is preliminary data.</text>
</comment>
<dbReference type="AlphaFoldDB" id="A0AAV7V7P8"/>
<dbReference type="EMBL" id="JANPWB010000003">
    <property type="protein sequence ID" value="KAJ1197392.1"/>
    <property type="molecule type" value="Genomic_DNA"/>
</dbReference>
<accession>A0AAV7V7P8</accession>
<evidence type="ECO:0000313" key="2">
    <source>
        <dbReference type="Proteomes" id="UP001066276"/>
    </source>
</evidence>
<keyword evidence="2" id="KW-1185">Reference proteome</keyword>
<organism evidence="1 2">
    <name type="scientific">Pleurodeles waltl</name>
    <name type="common">Iberian ribbed newt</name>
    <dbReference type="NCBI Taxonomy" id="8319"/>
    <lineage>
        <taxon>Eukaryota</taxon>
        <taxon>Metazoa</taxon>
        <taxon>Chordata</taxon>
        <taxon>Craniata</taxon>
        <taxon>Vertebrata</taxon>
        <taxon>Euteleostomi</taxon>
        <taxon>Amphibia</taxon>
        <taxon>Batrachia</taxon>
        <taxon>Caudata</taxon>
        <taxon>Salamandroidea</taxon>
        <taxon>Salamandridae</taxon>
        <taxon>Pleurodelinae</taxon>
        <taxon>Pleurodeles</taxon>
    </lineage>
</organism>
<evidence type="ECO:0000313" key="1">
    <source>
        <dbReference type="EMBL" id="KAJ1197392.1"/>
    </source>
</evidence>
<protein>
    <submittedName>
        <fullName evidence="1">Uncharacterized protein</fullName>
    </submittedName>
</protein>
<reference evidence="1" key="1">
    <citation type="journal article" date="2022" name="bioRxiv">
        <title>Sequencing and chromosome-scale assembly of the giantPleurodeles waltlgenome.</title>
        <authorList>
            <person name="Brown T."/>
            <person name="Elewa A."/>
            <person name="Iarovenko S."/>
            <person name="Subramanian E."/>
            <person name="Araus A.J."/>
            <person name="Petzold A."/>
            <person name="Susuki M."/>
            <person name="Suzuki K.-i.T."/>
            <person name="Hayashi T."/>
            <person name="Toyoda A."/>
            <person name="Oliveira C."/>
            <person name="Osipova E."/>
            <person name="Leigh N.D."/>
            <person name="Simon A."/>
            <person name="Yun M.H."/>
        </authorList>
    </citation>
    <scope>NUCLEOTIDE SEQUENCE</scope>
    <source>
        <strain evidence="1">20211129_DDA</strain>
        <tissue evidence="1">Liver</tissue>
    </source>
</reference>
<gene>
    <name evidence="1" type="ORF">NDU88_001252</name>
</gene>